<protein>
    <submittedName>
        <fullName evidence="1">Uncharacterized protein</fullName>
    </submittedName>
</protein>
<dbReference type="Proteomes" id="UP001234178">
    <property type="component" value="Unassembled WGS sequence"/>
</dbReference>
<reference evidence="1 2" key="1">
    <citation type="journal article" date="2023" name="Nucleic Acids Res.">
        <title>The hologenome of Daphnia magna reveals possible DNA methylation and microbiome-mediated evolution of the host genome.</title>
        <authorList>
            <person name="Chaturvedi A."/>
            <person name="Li X."/>
            <person name="Dhandapani V."/>
            <person name="Marshall H."/>
            <person name="Kissane S."/>
            <person name="Cuenca-Cambronero M."/>
            <person name="Asole G."/>
            <person name="Calvet F."/>
            <person name="Ruiz-Romero M."/>
            <person name="Marangio P."/>
            <person name="Guigo R."/>
            <person name="Rago D."/>
            <person name="Mirbahai L."/>
            <person name="Eastwood N."/>
            <person name="Colbourne J.K."/>
            <person name="Zhou J."/>
            <person name="Mallon E."/>
            <person name="Orsini L."/>
        </authorList>
    </citation>
    <scope>NUCLEOTIDE SEQUENCE [LARGE SCALE GENOMIC DNA]</scope>
    <source>
        <strain evidence="1">LRV0_1</strain>
    </source>
</reference>
<gene>
    <name evidence="1" type="ORF">OUZ56_024206</name>
</gene>
<dbReference type="EMBL" id="JAOYFB010000039">
    <property type="protein sequence ID" value="KAK4030822.1"/>
    <property type="molecule type" value="Genomic_DNA"/>
</dbReference>
<evidence type="ECO:0000313" key="1">
    <source>
        <dbReference type="EMBL" id="KAK4030822.1"/>
    </source>
</evidence>
<dbReference type="PROSITE" id="PS51257">
    <property type="entry name" value="PROKAR_LIPOPROTEIN"/>
    <property type="match status" value="1"/>
</dbReference>
<sequence length="122" mass="12886">MRRLGTTTNGPTTGGNFGLPLGTACAPDFFPADAVASSREGYRFCRSCTCTNRSFTIFLAVSQNFPGSASGSSARGVARTPSLHPPATALLCRREACGLSFYGRWPGDDKELSFYGPPPLDA</sequence>
<keyword evidence="2" id="KW-1185">Reference proteome</keyword>
<comment type="caution">
    <text evidence="1">The sequence shown here is derived from an EMBL/GenBank/DDBJ whole genome shotgun (WGS) entry which is preliminary data.</text>
</comment>
<name>A0ABR0B0B6_9CRUS</name>
<accession>A0ABR0B0B6</accession>
<organism evidence="1 2">
    <name type="scientific">Daphnia magna</name>
    <dbReference type="NCBI Taxonomy" id="35525"/>
    <lineage>
        <taxon>Eukaryota</taxon>
        <taxon>Metazoa</taxon>
        <taxon>Ecdysozoa</taxon>
        <taxon>Arthropoda</taxon>
        <taxon>Crustacea</taxon>
        <taxon>Branchiopoda</taxon>
        <taxon>Diplostraca</taxon>
        <taxon>Cladocera</taxon>
        <taxon>Anomopoda</taxon>
        <taxon>Daphniidae</taxon>
        <taxon>Daphnia</taxon>
    </lineage>
</organism>
<proteinExistence type="predicted"/>
<evidence type="ECO:0000313" key="2">
    <source>
        <dbReference type="Proteomes" id="UP001234178"/>
    </source>
</evidence>